<name>A0AAD9NZX2_RIDPI</name>
<proteinExistence type="predicted"/>
<evidence type="ECO:0000313" key="2">
    <source>
        <dbReference type="Proteomes" id="UP001209878"/>
    </source>
</evidence>
<evidence type="ECO:0000313" key="1">
    <source>
        <dbReference type="EMBL" id="KAK2185588.1"/>
    </source>
</evidence>
<protein>
    <submittedName>
        <fullName evidence="1">Uncharacterized protein</fullName>
    </submittedName>
</protein>
<comment type="caution">
    <text evidence="1">The sequence shown here is derived from an EMBL/GenBank/DDBJ whole genome shotgun (WGS) entry which is preliminary data.</text>
</comment>
<keyword evidence="2" id="KW-1185">Reference proteome</keyword>
<organism evidence="1 2">
    <name type="scientific">Ridgeia piscesae</name>
    <name type="common">Tubeworm</name>
    <dbReference type="NCBI Taxonomy" id="27915"/>
    <lineage>
        <taxon>Eukaryota</taxon>
        <taxon>Metazoa</taxon>
        <taxon>Spiralia</taxon>
        <taxon>Lophotrochozoa</taxon>
        <taxon>Annelida</taxon>
        <taxon>Polychaeta</taxon>
        <taxon>Sedentaria</taxon>
        <taxon>Canalipalpata</taxon>
        <taxon>Sabellida</taxon>
        <taxon>Siboglinidae</taxon>
        <taxon>Ridgeia</taxon>
    </lineage>
</organism>
<accession>A0AAD9NZX2</accession>
<dbReference type="Proteomes" id="UP001209878">
    <property type="component" value="Unassembled WGS sequence"/>
</dbReference>
<reference evidence="1" key="1">
    <citation type="journal article" date="2023" name="Mol. Biol. Evol.">
        <title>Third-Generation Sequencing Reveals the Adaptive Role of the Epigenome in Three Deep-Sea Polychaetes.</title>
        <authorList>
            <person name="Perez M."/>
            <person name="Aroh O."/>
            <person name="Sun Y."/>
            <person name="Lan Y."/>
            <person name="Juniper S.K."/>
            <person name="Young C.R."/>
            <person name="Angers B."/>
            <person name="Qian P.Y."/>
        </authorList>
    </citation>
    <scope>NUCLEOTIDE SEQUENCE</scope>
    <source>
        <strain evidence="1">R07B-5</strain>
    </source>
</reference>
<gene>
    <name evidence="1" type="ORF">NP493_230g00020</name>
</gene>
<dbReference type="AlphaFoldDB" id="A0AAD9NZX2"/>
<dbReference type="EMBL" id="JAODUO010000229">
    <property type="protein sequence ID" value="KAK2185588.1"/>
    <property type="molecule type" value="Genomic_DNA"/>
</dbReference>
<sequence length="75" mass="8469">MLPRPSRRLYRVTLADSPDLIDVRRHLRATATAVDRLPALVQQLGEWLAEEDVALAPFRIVGTAVSEVRVSMRDM</sequence>